<dbReference type="Pfam" id="PF06808">
    <property type="entry name" value="DctM"/>
    <property type="match status" value="1"/>
</dbReference>
<keyword evidence="5 7" id="KW-1133">Transmembrane helix</keyword>
<feature type="transmembrane region" description="Helical" evidence="7">
    <location>
        <begin position="172"/>
        <end position="197"/>
    </location>
</feature>
<evidence type="ECO:0000259" key="8">
    <source>
        <dbReference type="Pfam" id="PF06808"/>
    </source>
</evidence>
<dbReference type="PANTHER" id="PTHR33362:SF5">
    <property type="entry name" value="C4-DICARBOXYLATE TRAP TRANSPORTER LARGE PERMEASE PROTEIN DCTM"/>
    <property type="match status" value="1"/>
</dbReference>
<dbReference type="InterPro" id="IPR010656">
    <property type="entry name" value="DctM"/>
</dbReference>
<comment type="caution">
    <text evidence="7">Lacks conserved residue(s) required for the propagation of feature annotation.</text>
</comment>
<accession>A0A516H011</accession>
<keyword evidence="7" id="KW-0813">Transport</keyword>
<dbReference type="PIRSF" id="PIRSF006066">
    <property type="entry name" value="HI0050"/>
    <property type="match status" value="1"/>
</dbReference>
<dbReference type="EMBL" id="CP041636">
    <property type="protein sequence ID" value="QDO97121.1"/>
    <property type="molecule type" value="Genomic_DNA"/>
</dbReference>
<dbReference type="GO" id="GO:0005886">
    <property type="term" value="C:plasma membrane"/>
    <property type="evidence" value="ECO:0007669"/>
    <property type="project" value="UniProtKB-SubCell"/>
</dbReference>
<keyword evidence="6 7" id="KW-0472">Membrane</keyword>
<feature type="domain" description="TRAP C4-dicarboxylate transport system permease DctM subunit" evidence="8">
    <location>
        <begin position="7"/>
        <end position="419"/>
    </location>
</feature>
<evidence type="ECO:0000256" key="2">
    <source>
        <dbReference type="ARBA" id="ARBA00022475"/>
    </source>
</evidence>
<evidence type="ECO:0000256" key="7">
    <source>
        <dbReference type="RuleBase" id="RU369079"/>
    </source>
</evidence>
<dbReference type="RefSeq" id="WP_144068102.1">
    <property type="nucleotide sequence ID" value="NZ_CP041636.1"/>
</dbReference>
<evidence type="ECO:0000256" key="4">
    <source>
        <dbReference type="ARBA" id="ARBA00022692"/>
    </source>
</evidence>
<gene>
    <name evidence="9" type="ORF">FNB15_07460</name>
</gene>
<comment type="function">
    <text evidence="7">Part of the tripartite ATP-independent periplasmic (TRAP) transport system.</text>
</comment>
<evidence type="ECO:0000256" key="6">
    <source>
        <dbReference type="ARBA" id="ARBA00023136"/>
    </source>
</evidence>
<dbReference type="AlphaFoldDB" id="A0A516H011"/>
<comment type="subcellular location">
    <subcellularLocation>
        <location evidence="1 7">Cell inner membrane</location>
        <topology evidence="1 7">Multi-pass membrane protein</topology>
    </subcellularLocation>
</comment>
<feature type="transmembrane region" description="Helical" evidence="7">
    <location>
        <begin position="336"/>
        <end position="353"/>
    </location>
</feature>
<keyword evidence="10" id="KW-1185">Reference proteome</keyword>
<dbReference type="KEGG" id="fer:FNB15_07460"/>
<protein>
    <recommendedName>
        <fullName evidence="7">TRAP transporter large permease protein</fullName>
    </recommendedName>
</protein>
<dbReference type="PANTHER" id="PTHR33362">
    <property type="entry name" value="SIALIC ACID TRAP TRANSPORTER PERMEASE PROTEIN SIAT-RELATED"/>
    <property type="match status" value="1"/>
</dbReference>
<organism evidence="9 10">
    <name type="scientific">Ferrovibrio terrae</name>
    <dbReference type="NCBI Taxonomy" id="2594003"/>
    <lineage>
        <taxon>Bacteria</taxon>
        <taxon>Pseudomonadati</taxon>
        <taxon>Pseudomonadota</taxon>
        <taxon>Alphaproteobacteria</taxon>
        <taxon>Rhodospirillales</taxon>
        <taxon>Rhodospirillaceae</taxon>
        <taxon>Ferrovibrio</taxon>
    </lineage>
</organism>
<dbReference type="InterPro" id="IPR004681">
    <property type="entry name" value="TRAP_DctM"/>
</dbReference>
<keyword evidence="4 7" id="KW-0812">Transmembrane</keyword>
<evidence type="ECO:0000313" key="9">
    <source>
        <dbReference type="EMBL" id="QDO97121.1"/>
    </source>
</evidence>
<dbReference type="Proteomes" id="UP000317496">
    <property type="component" value="Chromosome"/>
</dbReference>
<comment type="subunit">
    <text evidence="7">The complex comprises the extracytoplasmic solute receptor protein and the two transmembrane proteins.</text>
</comment>
<evidence type="ECO:0000256" key="5">
    <source>
        <dbReference type="ARBA" id="ARBA00022989"/>
    </source>
</evidence>
<feature type="transmembrane region" description="Helical" evidence="7">
    <location>
        <begin position="307"/>
        <end position="329"/>
    </location>
</feature>
<name>A0A516H011_9PROT</name>
<keyword evidence="3 7" id="KW-0997">Cell inner membrane</keyword>
<dbReference type="NCBIfam" id="TIGR00786">
    <property type="entry name" value="dctM"/>
    <property type="match status" value="1"/>
</dbReference>
<proteinExistence type="inferred from homology"/>
<evidence type="ECO:0000256" key="1">
    <source>
        <dbReference type="ARBA" id="ARBA00004429"/>
    </source>
</evidence>
<reference evidence="9 10" key="1">
    <citation type="submission" date="2019-07" db="EMBL/GenBank/DDBJ databases">
        <title>Genome sequencing for Ferrovibrio sp. K5.</title>
        <authorList>
            <person name="Park S.-J."/>
        </authorList>
    </citation>
    <scope>NUCLEOTIDE SEQUENCE [LARGE SCALE GENOMIC DNA]</scope>
    <source>
        <strain evidence="9 10">K5</strain>
    </source>
</reference>
<feature type="transmembrane region" description="Helical" evidence="7">
    <location>
        <begin position="141"/>
        <end position="166"/>
    </location>
</feature>
<evidence type="ECO:0000256" key="3">
    <source>
        <dbReference type="ARBA" id="ARBA00022519"/>
    </source>
</evidence>
<sequence length="429" mass="45117">MIVAAGLIMLLLLLLFGMPVAFALGVAGVVGLYLKGGLAMVLGVLNTTPISGTSSYELITVPMFMLMAEFIIVSRIADELFDSAKVWLGRTPAGLAISTALAGAGFGAISGSSTASAATLSGTSIPAMIRYKYDPRLASGVVAISGTLAMLIPPSIAIVLYGLIAQVSISKLLIAGIIPGLLVTLVIILTVLVLAAINPSHAPAGSSYTMREKLASLRVVGPMLALIMLVTGCIYLGIATPTEAASLGAFGAMVIAMIRRRLTWATLWQALFSASRTTCMIILIIICAQIFGYYFTLTGFTQGLVSYVGGLDVSRWVIFLLIILIYLALGCIMDQIAILFLTVPVVLPVVTALGFDPIWFGIIIIITAEVGLVTPPVGLNVFVVSAYSKIPVKDIFIGVTPHVIAHMFVILILAMFPALVTWLPSTVLQ</sequence>
<feature type="transmembrane region" description="Helical" evidence="7">
    <location>
        <begin position="359"/>
        <end position="383"/>
    </location>
</feature>
<feature type="transmembrane region" description="Helical" evidence="7">
    <location>
        <begin position="244"/>
        <end position="262"/>
    </location>
</feature>
<feature type="transmembrane region" description="Helical" evidence="7">
    <location>
        <begin position="58"/>
        <end position="77"/>
    </location>
</feature>
<dbReference type="GO" id="GO:0022857">
    <property type="term" value="F:transmembrane transporter activity"/>
    <property type="evidence" value="ECO:0007669"/>
    <property type="project" value="UniProtKB-UniRule"/>
</dbReference>
<evidence type="ECO:0000313" key="10">
    <source>
        <dbReference type="Proteomes" id="UP000317496"/>
    </source>
</evidence>
<feature type="transmembrane region" description="Helical" evidence="7">
    <location>
        <begin position="217"/>
        <end position="238"/>
    </location>
</feature>
<feature type="transmembrane region" description="Helical" evidence="7">
    <location>
        <begin position="395"/>
        <end position="423"/>
    </location>
</feature>
<feature type="transmembrane region" description="Helical" evidence="7">
    <location>
        <begin position="274"/>
        <end position="295"/>
    </location>
</feature>
<keyword evidence="2" id="KW-1003">Cell membrane</keyword>
<dbReference type="OrthoDB" id="9790209at2"/>
<comment type="similarity">
    <text evidence="7">Belongs to the TRAP transporter large permease family.</text>
</comment>